<dbReference type="EMBL" id="LFWU01000080">
    <property type="protein sequence ID" value="KON32022.1"/>
    <property type="molecule type" value="Genomic_DNA"/>
</dbReference>
<dbReference type="SUPFAM" id="SSF54862">
    <property type="entry name" value="4Fe-4S ferredoxins"/>
    <property type="match status" value="1"/>
</dbReference>
<proteinExistence type="predicted"/>
<evidence type="ECO:0000259" key="1">
    <source>
        <dbReference type="PROSITE" id="PS51379"/>
    </source>
</evidence>
<dbReference type="Pfam" id="PF13459">
    <property type="entry name" value="Fer4_15"/>
    <property type="match status" value="1"/>
</dbReference>
<feature type="domain" description="4Fe-4S ferredoxin-type" evidence="1">
    <location>
        <begin position="4"/>
        <end position="33"/>
    </location>
</feature>
<evidence type="ECO:0000313" key="2">
    <source>
        <dbReference type="EMBL" id="KON32022.1"/>
    </source>
</evidence>
<dbReference type="Proteomes" id="UP000037237">
    <property type="component" value="Unassembled WGS sequence"/>
</dbReference>
<gene>
    <name evidence="2" type="ORF">AC477_03480</name>
</gene>
<dbReference type="Gene3D" id="3.30.70.20">
    <property type="match status" value="1"/>
</dbReference>
<dbReference type="AlphaFoldDB" id="A0A0M0BTU4"/>
<accession>A0A0M0BTU4</accession>
<name>A0A0M0BTU4_9ARCH</name>
<sequence>MGKYRIEIDHNICQGFGACVELCANFKLSDETGKSHIDGAKKVSQGEVKELDKLDCQKQAAEACPFNAIHIFNLETNEKLI</sequence>
<evidence type="ECO:0000313" key="3">
    <source>
        <dbReference type="Proteomes" id="UP000037237"/>
    </source>
</evidence>
<dbReference type="InterPro" id="IPR017896">
    <property type="entry name" value="4Fe4S_Fe-S-bd"/>
</dbReference>
<protein>
    <recommendedName>
        <fullName evidence="1">4Fe-4S ferredoxin-type domain-containing protein</fullName>
    </recommendedName>
</protein>
<organism evidence="2 3">
    <name type="scientific">miscellaneous Crenarchaeota group-1 archaeon SG8-32-1</name>
    <dbReference type="NCBI Taxonomy" id="1685124"/>
    <lineage>
        <taxon>Archaea</taxon>
        <taxon>Candidatus Bathyarchaeota</taxon>
        <taxon>MCG-1</taxon>
    </lineage>
</organism>
<reference evidence="2 3" key="1">
    <citation type="submission" date="2015-06" db="EMBL/GenBank/DDBJ databases">
        <title>New insights into the roles of widespread benthic archaea in carbon and nitrogen cycling.</title>
        <authorList>
            <person name="Lazar C.S."/>
            <person name="Baker B.J."/>
            <person name="Seitz K.W."/>
            <person name="Hyde A.S."/>
            <person name="Dick G.J."/>
            <person name="Hinrichs K.-U."/>
            <person name="Teske A.P."/>
        </authorList>
    </citation>
    <scope>NUCLEOTIDE SEQUENCE [LARGE SCALE GENOMIC DNA]</scope>
    <source>
        <strain evidence="2">SG8-32-1</strain>
    </source>
</reference>
<comment type="caution">
    <text evidence="2">The sequence shown here is derived from an EMBL/GenBank/DDBJ whole genome shotgun (WGS) entry which is preliminary data.</text>
</comment>
<dbReference type="PROSITE" id="PS51379">
    <property type="entry name" value="4FE4S_FER_2"/>
    <property type="match status" value="1"/>
</dbReference>